<feature type="compositionally biased region" description="Low complexity" evidence="1">
    <location>
        <begin position="43"/>
        <end position="55"/>
    </location>
</feature>
<reference evidence="2" key="1">
    <citation type="submission" date="2016-11" db="EMBL/GenBank/DDBJ databases">
        <title>The genome of Nicotiana attenuata.</title>
        <authorList>
            <person name="Xu S."/>
            <person name="Brockmoeller T."/>
            <person name="Gaquerel E."/>
            <person name="Navarro A."/>
            <person name="Kuhl H."/>
            <person name="Gase K."/>
            <person name="Ling Z."/>
            <person name="Zhou W."/>
            <person name="Kreitzer C."/>
            <person name="Stanke M."/>
            <person name="Tang H."/>
            <person name="Lyons E."/>
            <person name="Pandey P."/>
            <person name="Pandey S.P."/>
            <person name="Timmermann B."/>
            <person name="Baldwin I.T."/>
        </authorList>
    </citation>
    <scope>NUCLEOTIDE SEQUENCE [LARGE SCALE GENOMIC DNA]</scope>
    <source>
        <strain evidence="2">UT</strain>
    </source>
</reference>
<organism evidence="2 3">
    <name type="scientific">Nicotiana attenuata</name>
    <name type="common">Coyote tobacco</name>
    <dbReference type="NCBI Taxonomy" id="49451"/>
    <lineage>
        <taxon>Eukaryota</taxon>
        <taxon>Viridiplantae</taxon>
        <taxon>Streptophyta</taxon>
        <taxon>Embryophyta</taxon>
        <taxon>Tracheophyta</taxon>
        <taxon>Spermatophyta</taxon>
        <taxon>Magnoliopsida</taxon>
        <taxon>eudicotyledons</taxon>
        <taxon>Gunneridae</taxon>
        <taxon>Pentapetalae</taxon>
        <taxon>asterids</taxon>
        <taxon>lamiids</taxon>
        <taxon>Solanales</taxon>
        <taxon>Solanaceae</taxon>
        <taxon>Nicotianoideae</taxon>
        <taxon>Nicotianeae</taxon>
        <taxon>Nicotiana</taxon>
    </lineage>
</organism>
<sequence length="104" mass="11492">LSSSSNLNGGAQPEFGYENPYRRMILDIAGPNIIQGSTWQSDSNVEPESSHPNEPSMEEEPNPESQKFYDLLQAADAELYPGSSLSQLEVVSRMLNIKMENSLS</sequence>
<protein>
    <submittedName>
        <fullName evidence="2">Uncharacterized protein</fullName>
    </submittedName>
</protein>
<gene>
    <name evidence="2" type="ORF">A4A49_56009</name>
</gene>
<proteinExistence type="predicted"/>
<dbReference type="Proteomes" id="UP000187609">
    <property type="component" value="Unassembled WGS sequence"/>
</dbReference>
<dbReference type="EMBL" id="MJEQ01004807">
    <property type="protein sequence ID" value="OIT20897.1"/>
    <property type="molecule type" value="Genomic_DNA"/>
</dbReference>
<feature type="region of interest" description="Disordered" evidence="1">
    <location>
        <begin position="35"/>
        <end position="66"/>
    </location>
</feature>
<evidence type="ECO:0000313" key="2">
    <source>
        <dbReference type="EMBL" id="OIT20897.1"/>
    </source>
</evidence>
<dbReference type="AlphaFoldDB" id="A0A1J6KNY4"/>
<name>A0A1J6KNY4_NICAT</name>
<dbReference type="SMR" id="A0A1J6KNY4"/>
<dbReference type="OMA" id="NQIMQFL"/>
<evidence type="ECO:0000256" key="1">
    <source>
        <dbReference type="SAM" id="MobiDB-lite"/>
    </source>
</evidence>
<feature type="non-terminal residue" evidence="2">
    <location>
        <position position="1"/>
    </location>
</feature>
<accession>A0A1J6KNY4</accession>
<comment type="caution">
    <text evidence="2">The sequence shown here is derived from an EMBL/GenBank/DDBJ whole genome shotgun (WGS) entry which is preliminary data.</text>
</comment>
<feature type="non-terminal residue" evidence="2">
    <location>
        <position position="104"/>
    </location>
</feature>
<evidence type="ECO:0000313" key="3">
    <source>
        <dbReference type="Proteomes" id="UP000187609"/>
    </source>
</evidence>
<keyword evidence="3" id="KW-1185">Reference proteome</keyword>